<gene>
    <name evidence="2" type="ORF">FHX49_000353</name>
</gene>
<keyword evidence="3" id="KW-1185">Reference proteome</keyword>
<dbReference type="Pfam" id="PF00535">
    <property type="entry name" value="Glycos_transf_2"/>
    <property type="match status" value="1"/>
</dbReference>
<proteinExistence type="predicted"/>
<dbReference type="PANTHER" id="PTHR22916:SF3">
    <property type="entry name" value="UDP-GLCNAC:BETAGAL BETA-1,3-N-ACETYLGLUCOSAMINYLTRANSFERASE-LIKE PROTEIN 1"/>
    <property type="match status" value="1"/>
</dbReference>
<dbReference type="GO" id="GO:0016758">
    <property type="term" value="F:hexosyltransferase activity"/>
    <property type="evidence" value="ECO:0007669"/>
    <property type="project" value="UniProtKB-ARBA"/>
</dbReference>
<feature type="domain" description="Glycosyltransferase 2-like" evidence="1">
    <location>
        <begin position="7"/>
        <end position="123"/>
    </location>
</feature>
<dbReference type="PANTHER" id="PTHR22916">
    <property type="entry name" value="GLYCOSYLTRANSFERASE"/>
    <property type="match status" value="1"/>
</dbReference>
<organism evidence="2 3">
    <name type="scientific">Microbacterium endophyticum</name>
    <dbReference type="NCBI Taxonomy" id="1526412"/>
    <lineage>
        <taxon>Bacteria</taxon>
        <taxon>Bacillati</taxon>
        <taxon>Actinomycetota</taxon>
        <taxon>Actinomycetes</taxon>
        <taxon>Micrococcales</taxon>
        <taxon>Microbacteriaceae</taxon>
        <taxon>Microbacterium</taxon>
    </lineage>
</organism>
<comment type="caution">
    <text evidence="2">The sequence shown here is derived from an EMBL/GenBank/DDBJ whole genome shotgun (WGS) entry which is preliminary data.</text>
</comment>
<protein>
    <submittedName>
        <fullName evidence="2">CDP-glycerol glycerophosphotransferase</fullName>
        <ecNumber evidence="2">2.7.8.12</ecNumber>
    </submittedName>
</protein>
<dbReference type="RefSeq" id="WP_165142335.1">
    <property type="nucleotide sequence ID" value="NZ_CP049255.1"/>
</dbReference>
<dbReference type="SUPFAM" id="SSF53448">
    <property type="entry name" value="Nucleotide-diphospho-sugar transferases"/>
    <property type="match status" value="1"/>
</dbReference>
<keyword evidence="2" id="KW-0808">Transferase</keyword>
<dbReference type="InterPro" id="IPR029044">
    <property type="entry name" value="Nucleotide-diphossugar_trans"/>
</dbReference>
<dbReference type="CDD" id="cd00761">
    <property type="entry name" value="Glyco_tranf_GTA_type"/>
    <property type="match status" value="1"/>
</dbReference>
<sequence>MSRALVTVIVPGFNVAPYASEAIDSLRAQTMTAWRAILVDDGSTDATGTRFDEATAIDPRFRVVHHPFRRGLGAARNTGLDLVDTEFVAFLDADDVLTETALERMVATLQRTGSDLVTGAYVRLRPQPDGTYLSGDVQPWVAAATSPARDAATLVTHPEVTANVVAWSKVTRAALWERLSLRFPNDQLYEDQAIAQQLYVGARGFDVIPDVVALWRVRADGSSITQAEANLTVLTACITAMRDGIAVLDAAGSVAAASARVGQILRMDVPRLVEIAGSHPDPVYRATLGAFTRELIARAPTGESLEKPIITASAW</sequence>
<accession>A0A7W4YM71</accession>
<dbReference type="Proteomes" id="UP000529310">
    <property type="component" value="Unassembled WGS sequence"/>
</dbReference>
<dbReference type="EC" id="2.7.8.12" evidence="2"/>
<dbReference type="EMBL" id="JACHWQ010000001">
    <property type="protein sequence ID" value="MBB2974812.1"/>
    <property type="molecule type" value="Genomic_DNA"/>
</dbReference>
<name>A0A7W4YM71_9MICO</name>
<dbReference type="AlphaFoldDB" id="A0A7W4YM71"/>
<evidence type="ECO:0000259" key="1">
    <source>
        <dbReference type="Pfam" id="PF00535"/>
    </source>
</evidence>
<dbReference type="Gene3D" id="3.90.550.10">
    <property type="entry name" value="Spore Coat Polysaccharide Biosynthesis Protein SpsA, Chain A"/>
    <property type="match status" value="1"/>
</dbReference>
<evidence type="ECO:0000313" key="3">
    <source>
        <dbReference type="Proteomes" id="UP000529310"/>
    </source>
</evidence>
<dbReference type="InterPro" id="IPR001173">
    <property type="entry name" value="Glyco_trans_2-like"/>
</dbReference>
<reference evidence="2 3" key="1">
    <citation type="submission" date="2020-08" db="EMBL/GenBank/DDBJ databases">
        <title>Sequencing the genomes of 1000 actinobacteria strains.</title>
        <authorList>
            <person name="Klenk H.-P."/>
        </authorList>
    </citation>
    <scope>NUCLEOTIDE SEQUENCE [LARGE SCALE GENOMIC DNA]</scope>
    <source>
        <strain evidence="2 3">DSM 27099</strain>
    </source>
</reference>
<evidence type="ECO:0000313" key="2">
    <source>
        <dbReference type="EMBL" id="MBB2974812.1"/>
    </source>
</evidence>
<dbReference type="GO" id="GO:0047355">
    <property type="term" value="F:CDP-glycerol glycerophosphotransferase activity"/>
    <property type="evidence" value="ECO:0007669"/>
    <property type="project" value="UniProtKB-EC"/>
</dbReference>